<dbReference type="SUPFAM" id="SSF54523">
    <property type="entry name" value="Pili subunits"/>
    <property type="match status" value="1"/>
</dbReference>
<evidence type="ECO:0000256" key="1">
    <source>
        <dbReference type="SAM" id="Phobius"/>
    </source>
</evidence>
<keyword evidence="4" id="KW-1185">Reference proteome</keyword>
<dbReference type="InterPro" id="IPR011453">
    <property type="entry name" value="DUF1559"/>
</dbReference>
<keyword evidence="1" id="KW-1133">Transmembrane helix</keyword>
<dbReference type="Gene3D" id="3.30.700.10">
    <property type="entry name" value="Glycoprotein, Type 4 Pilin"/>
    <property type="match status" value="1"/>
</dbReference>
<feature type="transmembrane region" description="Helical" evidence="1">
    <location>
        <begin position="20"/>
        <end position="41"/>
    </location>
</feature>
<proteinExistence type="predicted"/>
<reference evidence="3 4" key="1">
    <citation type="submission" date="2019-02" db="EMBL/GenBank/DDBJ databases">
        <title>Deep-cultivation of Planctomycetes and their phenomic and genomic characterization uncovers novel biology.</title>
        <authorList>
            <person name="Wiegand S."/>
            <person name="Jogler M."/>
            <person name="Boedeker C."/>
            <person name="Pinto D."/>
            <person name="Vollmers J."/>
            <person name="Rivas-Marin E."/>
            <person name="Kohn T."/>
            <person name="Peeters S.H."/>
            <person name="Heuer A."/>
            <person name="Rast P."/>
            <person name="Oberbeckmann S."/>
            <person name="Bunk B."/>
            <person name="Jeske O."/>
            <person name="Meyerdierks A."/>
            <person name="Storesund J.E."/>
            <person name="Kallscheuer N."/>
            <person name="Luecker S."/>
            <person name="Lage O.M."/>
            <person name="Pohl T."/>
            <person name="Merkel B.J."/>
            <person name="Hornburger P."/>
            <person name="Mueller R.-W."/>
            <person name="Bruemmer F."/>
            <person name="Labrenz M."/>
            <person name="Spormann A.M."/>
            <person name="Op Den Camp H."/>
            <person name="Overmann J."/>
            <person name="Amann R."/>
            <person name="Jetten M.S.M."/>
            <person name="Mascher T."/>
            <person name="Medema M.H."/>
            <person name="Devos D.P."/>
            <person name="Kaster A.-K."/>
            <person name="Ovreas L."/>
            <person name="Rohde M."/>
            <person name="Galperin M.Y."/>
            <person name="Jogler C."/>
        </authorList>
    </citation>
    <scope>NUCLEOTIDE SEQUENCE [LARGE SCALE GENOMIC DNA]</scope>
    <source>
        <strain evidence="3 4">Pla111</strain>
    </source>
</reference>
<evidence type="ECO:0000313" key="4">
    <source>
        <dbReference type="Proteomes" id="UP000318995"/>
    </source>
</evidence>
<dbReference type="InterPro" id="IPR045584">
    <property type="entry name" value="Pilin-like"/>
</dbReference>
<sequence>MRAHERSGRGFVPVQRGFTLVELLVVIAIIGILVALLLPAVQAAREAARRNSCLNQTKQLALALHNHHDVRDAFPLASTRPLNAPGNGAIVTQYYNGSNENNPVPTTRVANIDGYSWLVQVLPYIEENVLYDRIQDTSNRLQADAFFNRNNQQGIAQATANATNPFHWENKIDVFLCPSFDGDDEGRTAGNSNAAPAAGNYVAIPSIGYGGTPTAPSSLITSAASGGAGALAQTADDCNTGAYCGNGILAFPGWGTTAPTKKGYGFRSMTDGTAKTVVFTESREQRWNSWYSGAASYVVAVWPSRTGTLTSLPQGFVAPAGGNSALAGTWTFNGNAGGLAINQGSNKSGTRPGTGAGTWEEEYYQQTNPHQTAAAGARRWGPSSLHPGVALHGFGDGHSKAVKEDVSPDVYMHLVTRNGREPIDDTQL</sequence>
<comment type="caution">
    <text evidence="3">The sequence shown here is derived from an EMBL/GenBank/DDBJ whole genome shotgun (WGS) entry which is preliminary data.</text>
</comment>
<dbReference type="EMBL" id="SJPH01000001">
    <property type="protein sequence ID" value="TWT48547.1"/>
    <property type="molecule type" value="Genomic_DNA"/>
</dbReference>
<name>A0A5C5WDG6_9BACT</name>
<gene>
    <name evidence="3" type="ORF">Pla111_03190</name>
</gene>
<dbReference type="NCBIfam" id="TIGR02532">
    <property type="entry name" value="IV_pilin_GFxxxE"/>
    <property type="match status" value="1"/>
</dbReference>
<evidence type="ECO:0000313" key="3">
    <source>
        <dbReference type="EMBL" id="TWT48547.1"/>
    </source>
</evidence>
<keyword evidence="1" id="KW-0812">Transmembrane</keyword>
<dbReference type="OrthoDB" id="245967at2"/>
<accession>A0A5C5WDG6</accession>
<dbReference type="RefSeq" id="WP_146570697.1">
    <property type="nucleotide sequence ID" value="NZ_SJPH01000001.1"/>
</dbReference>
<feature type="domain" description="DUF1559" evidence="2">
    <location>
        <begin position="42"/>
        <end position="406"/>
    </location>
</feature>
<dbReference type="Pfam" id="PF07596">
    <property type="entry name" value="SBP_bac_10"/>
    <property type="match status" value="1"/>
</dbReference>
<dbReference type="PROSITE" id="PS00409">
    <property type="entry name" value="PROKAR_NTER_METHYL"/>
    <property type="match status" value="1"/>
</dbReference>
<dbReference type="PANTHER" id="PTHR30093">
    <property type="entry name" value="GENERAL SECRETION PATHWAY PROTEIN G"/>
    <property type="match status" value="1"/>
</dbReference>
<protein>
    <submittedName>
        <fullName evidence="3">Putative major pilin subunit</fullName>
    </submittedName>
</protein>
<dbReference type="PANTHER" id="PTHR30093:SF2">
    <property type="entry name" value="TYPE II SECRETION SYSTEM PROTEIN H"/>
    <property type="match status" value="1"/>
</dbReference>
<dbReference type="Proteomes" id="UP000318995">
    <property type="component" value="Unassembled WGS sequence"/>
</dbReference>
<keyword evidence="1" id="KW-0472">Membrane</keyword>
<organism evidence="3 4">
    <name type="scientific">Botrimarina hoheduenensis</name>
    <dbReference type="NCBI Taxonomy" id="2528000"/>
    <lineage>
        <taxon>Bacteria</taxon>
        <taxon>Pseudomonadati</taxon>
        <taxon>Planctomycetota</taxon>
        <taxon>Planctomycetia</taxon>
        <taxon>Pirellulales</taxon>
        <taxon>Lacipirellulaceae</taxon>
        <taxon>Botrimarina</taxon>
    </lineage>
</organism>
<dbReference type="AlphaFoldDB" id="A0A5C5WDG6"/>
<evidence type="ECO:0000259" key="2">
    <source>
        <dbReference type="Pfam" id="PF07596"/>
    </source>
</evidence>
<dbReference type="Pfam" id="PF07963">
    <property type="entry name" value="N_methyl"/>
    <property type="match status" value="1"/>
</dbReference>
<dbReference type="InterPro" id="IPR012902">
    <property type="entry name" value="N_methyl_site"/>
</dbReference>